<dbReference type="PANTHER" id="PTHR13484:SF0">
    <property type="entry name" value="PRE-MRNA 3'-END-PROCESSING FACTOR FIP1"/>
    <property type="match status" value="1"/>
</dbReference>
<evidence type="ECO:0000256" key="2">
    <source>
        <dbReference type="SAM" id="MobiDB-lite"/>
    </source>
</evidence>
<keyword evidence="1" id="KW-0175">Coiled coil</keyword>
<evidence type="ECO:0000313" key="3">
    <source>
        <dbReference type="EMBL" id="CEM22717.1"/>
    </source>
</evidence>
<dbReference type="EMBL" id="CDMZ01000854">
    <property type="protein sequence ID" value="CEM22717.1"/>
    <property type="molecule type" value="Genomic_DNA"/>
</dbReference>
<feature type="region of interest" description="Disordered" evidence="2">
    <location>
        <begin position="1"/>
        <end position="120"/>
    </location>
</feature>
<feature type="coiled-coil region" evidence="1">
    <location>
        <begin position="482"/>
        <end position="511"/>
    </location>
</feature>
<feature type="compositionally biased region" description="Basic and acidic residues" evidence="2">
    <location>
        <begin position="30"/>
        <end position="44"/>
    </location>
</feature>
<dbReference type="PANTHER" id="PTHR13484">
    <property type="entry name" value="FIP1-LIKE 1 PROTEIN"/>
    <property type="match status" value="1"/>
</dbReference>
<sequence length="721" mass="81688">MSTQEEGRRRGRLKRNASDSGSSVVSVPEGDDRPGGDGEKERIRVSNPASKKSQKKEKVTDAKEGDPKKREKGETRAGKGDRDRGKEKNEKRKEKKDTQTSDSDESEKENTKPKPGFFVGHYRSEKEKKWRKKVGKHRHLLVDLLNERLTDFETHFVEKIENRMRAILREPRPVGIQKVPLSVTAVAPPSSASAVSSPSEPPPTSAVQAKENLNLLRRRQRGPNEASQRFSKYMEEVAERKDALEMGNLFFLMTRGDVTRADPAFFSGGRLMRECLEEPWAFQPSSNNMLTRLFSVIHDVFWQTFKNDIPSGLVDYKADKNVKGFLDALKIFEQRDELEFFGDFRELKEYAGKEKDLFTSSGEVFQLFVDPNSFGLDPETASTFIDTQWGQGRLSFPRILCLKKLTFADFANLYKRALSSQKSARIYPAAYFNECSPDGFKGVTGSETSAIAMHFAKVIAGVSPRDTGGNWVKDNHGCLEILEFLQECLENAEKDVRAAASRNKKEKLERRVKGLSDFLGGDILPRRTSWTPEILPLLWNQTEHFIERGGDGADGGEGDGSRDQAEKREEENGDGSRDQAEKREEENGDGSRDQAEKREEENGDGSRDQAEKREEENGDGSRDQAEKREEENGDGSRHQAEKRKKENGDGSRDQAEKRKEKKGDGSRDQAEKRKKEKADGSRDQAEKRKEENGDGSRDQAEKRKEKKEKTDRDGSRDRQTD</sequence>
<organism evidence="3">
    <name type="scientific">Chromera velia CCMP2878</name>
    <dbReference type="NCBI Taxonomy" id="1169474"/>
    <lineage>
        <taxon>Eukaryota</taxon>
        <taxon>Sar</taxon>
        <taxon>Alveolata</taxon>
        <taxon>Colpodellida</taxon>
        <taxon>Chromeraceae</taxon>
        <taxon>Chromera</taxon>
    </lineage>
</organism>
<feature type="compositionally biased region" description="Basic and acidic residues" evidence="2">
    <location>
        <begin position="56"/>
        <end position="99"/>
    </location>
</feature>
<dbReference type="AlphaFoldDB" id="A0A0G4G489"/>
<feature type="region of interest" description="Disordered" evidence="2">
    <location>
        <begin position="547"/>
        <end position="721"/>
    </location>
</feature>
<feature type="compositionally biased region" description="Basic and acidic residues" evidence="2">
    <location>
        <begin position="559"/>
        <end position="721"/>
    </location>
</feature>
<accession>A0A0G4G489</accession>
<dbReference type="InterPro" id="IPR051187">
    <property type="entry name" value="Pre-mRNA_3'-end_processing_reg"/>
</dbReference>
<protein>
    <submittedName>
        <fullName evidence="3">Uncharacterized protein</fullName>
    </submittedName>
</protein>
<dbReference type="VEuPathDB" id="CryptoDB:Cvel_20060"/>
<evidence type="ECO:0000256" key="1">
    <source>
        <dbReference type="SAM" id="Coils"/>
    </source>
</evidence>
<name>A0A0G4G489_9ALVE</name>
<dbReference type="GO" id="GO:0005847">
    <property type="term" value="C:mRNA cleavage and polyadenylation specificity factor complex"/>
    <property type="evidence" value="ECO:0007669"/>
    <property type="project" value="TreeGrafter"/>
</dbReference>
<dbReference type="PhylomeDB" id="A0A0G4G489"/>
<gene>
    <name evidence="3" type="ORF">Cvel_20060</name>
</gene>
<reference evidence="3" key="1">
    <citation type="submission" date="2014-11" db="EMBL/GenBank/DDBJ databases">
        <authorList>
            <person name="Otto D Thomas"/>
            <person name="Naeem Raeece"/>
        </authorList>
    </citation>
    <scope>NUCLEOTIDE SEQUENCE</scope>
</reference>
<proteinExistence type="predicted"/>